<dbReference type="SMART" id="SM00487">
    <property type="entry name" value="DEXDc"/>
    <property type="match status" value="1"/>
</dbReference>
<keyword evidence="4" id="KW-0067">ATP-binding</keyword>
<dbReference type="GO" id="GO:0003676">
    <property type="term" value="F:nucleic acid binding"/>
    <property type="evidence" value="ECO:0007669"/>
    <property type="project" value="InterPro"/>
</dbReference>
<dbReference type="PANTHER" id="PTHR47961:SF6">
    <property type="entry name" value="DNA-DIRECTED DNA POLYMERASE"/>
    <property type="match status" value="1"/>
</dbReference>
<proteinExistence type="predicted"/>
<accession>A0A095V120</accession>
<dbReference type="AlphaFoldDB" id="A0A095V120"/>
<feature type="domain" description="Helicase C-terminal" evidence="6">
    <location>
        <begin position="384"/>
        <end position="581"/>
    </location>
</feature>
<dbReference type="GO" id="GO:0016787">
    <property type="term" value="F:hydrolase activity"/>
    <property type="evidence" value="ECO:0007669"/>
    <property type="project" value="UniProtKB-KW"/>
</dbReference>
<dbReference type="GO" id="GO:0004386">
    <property type="term" value="F:helicase activity"/>
    <property type="evidence" value="ECO:0007669"/>
    <property type="project" value="UniProtKB-KW"/>
</dbReference>
<dbReference type="Pfam" id="PF00270">
    <property type="entry name" value="DEAD"/>
    <property type="match status" value="1"/>
</dbReference>
<feature type="domain" description="Helicase ATP-binding" evidence="5">
    <location>
        <begin position="157"/>
        <end position="286"/>
    </location>
</feature>
<dbReference type="InterPro" id="IPR050474">
    <property type="entry name" value="Hel308_SKI2-like"/>
</dbReference>
<keyword evidence="8" id="KW-1185">Reference proteome</keyword>
<evidence type="ECO:0008006" key="9">
    <source>
        <dbReference type="Google" id="ProtNLM"/>
    </source>
</evidence>
<sequence>MSNQTIESAKNHPVFNQVLNALITNRFYSELQIEKVKVKIEKDMLDKSIWLASIISTSIEEEDKYLSSVFGIVLFLEYDSQEYRKTAYIILSRSGNLIASRFFKELMTFNSITGNLLFNRSFGTIMDFELGSKIALNEIESGNGKILGSDYQKHLWNVLTKTSHNTAISAPTSAGKSFIIQNYIRQTFLNKDSFYVVYIVPTRALISQVSEDFKKILGNDVSINTAFIENENEEKGQFTNKEIFILTPERTLKLMQYSYENEFSPDLIFIDEVQNVEDDGNRGFLMEYLVNEIETNWVKSRKVIAGPFLNNPDALLKLMFKEVSENLKTMFSPVFQLKISLKPSENSNSVLAKIFFRENLINTIEVPIDFDYGKDILKNKLRTTVKILLRFGDKSKNIIYLPKTNYVEDFSNYLTEAKNANDKNYELSNEINELIDLIKEEIHPSYYLIDTLKIKSAFHHGKLPEIIRGELEFLFANGFLDNIICTSTLVEGVNLPAEKVFIPYPKKDTENLSKFEFGNIVGRAGRIRDALTGTIICLEKADEEWAEDFFQSEPDKEILPAINKILQFPIDDIVNALNQPIDKSRKKIEFAVIFLKLKFLEGDQVLIDYLKNKEVKNEDIQTITKNISSRLTGIELPKELLKLNPSIDPELQNELYLRIKNEGIENWVFHKNDNFNARWTKEILSKKSHVDSNFYGQLRNILFKLDEIFDFNKETFFKHRVSRSLSQMVLYAILWLDNKSFKDLINREINFNSDVRGIIDKENKEDINKTINEVIKVYSSIISYVLVKYTKLLSDILKHMLNEEELEKHKNSISLPTMLELGTSNTLVLLLISKGISRSIAIKIYKLIPEEEVENPINWLSKQKELNIKNIYNKYLKRKGFLLKDEE</sequence>
<dbReference type="Gene3D" id="3.40.50.300">
    <property type="entry name" value="P-loop containing nucleotide triphosphate hydrolases"/>
    <property type="match status" value="2"/>
</dbReference>
<keyword evidence="1" id="KW-0547">Nucleotide-binding</keyword>
<dbReference type="InterPro" id="IPR001650">
    <property type="entry name" value="Helicase_C-like"/>
</dbReference>
<evidence type="ECO:0000259" key="6">
    <source>
        <dbReference type="PROSITE" id="PS51194"/>
    </source>
</evidence>
<dbReference type="OrthoDB" id="9815222at2"/>
<name>A0A095V120_9FLAO</name>
<protein>
    <recommendedName>
        <fullName evidence="9">DEAD/DEAH box helicase</fullName>
    </recommendedName>
</protein>
<dbReference type="EMBL" id="JRHH01000003">
    <property type="protein sequence ID" value="KGD68555.1"/>
    <property type="molecule type" value="Genomic_DNA"/>
</dbReference>
<dbReference type="eggNOG" id="COG1204">
    <property type="taxonomic scope" value="Bacteria"/>
</dbReference>
<dbReference type="RefSeq" id="WP_035126507.1">
    <property type="nucleotide sequence ID" value="NZ_JRHH01000003.1"/>
</dbReference>
<evidence type="ECO:0000256" key="4">
    <source>
        <dbReference type="ARBA" id="ARBA00022840"/>
    </source>
</evidence>
<comment type="caution">
    <text evidence="7">The sequence shown here is derived from an EMBL/GenBank/DDBJ whole genome shotgun (WGS) entry which is preliminary data.</text>
</comment>
<evidence type="ECO:0000256" key="2">
    <source>
        <dbReference type="ARBA" id="ARBA00022801"/>
    </source>
</evidence>
<gene>
    <name evidence="7" type="ORF">LG45_09790</name>
</gene>
<organism evidence="7 8">
    <name type="scientific">Flavobacterium aquatile LMG 4008 = ATCC 11947</name>
    <dbReference type="NCBI Taxonomy" id="1453498"/>
    <lineage>
        <taxon>Bacteria</taxon>
        <taxon>Pseudomonadati</taxon>
        <taxon>Bacteroidota</taxon>
        <taxon>Flavobacteriia</taxon>
        <taxon>Flavobacteriales</taxon>
        <taxon>Flavobacteriaceae</taxon>
        <taxon>Flavobacterium</taxon>
    </lineage>
</organism>
<keyword evidence="3" id="KW-0347">Helicase</keyword>
<keyword evidence="2" id="KW-0378">Hydrolase</keyword>
<dbReference type="STRING" id="1453498.LG45_09790"/>
<dbReference type="PANTHER" id="PTHR47961">
    <property type="entry name" value="DNA POLYMERASE THETA, PUTATIVE (AFU_ORTHOLOGUE AFUA_1G05260)-RELATED"/>
    <property type="match status" value="1"/>
</dbReference>
<dbReference type="InterPro" id="IPR014001">
    <property type="entry name" value="Helicase_ATP-bd"/>
</dbReference>
<evidence type="ECO:0000256" key="1">
    <source>
        <dbReference type="ARBA" id="ARBA00022741"/>
    </source>
</evidence>
<dbReference type="PROSITE" id="PS51192">
    <property type="entry name" value="HELICASE_ATP_BIND_1"/>
    <property type="match status" value="1"/>
</dbReference>
<evidence type="ECO:0000313" key="7">
    <source>
        <dbReference type="EMBL" id="KGD68555.1"/>
    </source>
</evidence>
<evidence type="ECO:0000256" key="3">
    <source>
        <dbReference type="ARBA" id="ARBA00022806"/>
    </source>
</evidence>
<dbReference type="PROSITE" id="PS51194">
    <property type="entry name" value="HELICASE_CTER"/>
    <property type="match status" value="1"/>
</dbReference>
<dbReference type="InterPro" id="IPR027417">
    <property type="entry name" value="P-loop_NTPase"/>
</dbReference>
<dbReference type="GO" id="GO:0005524">
    <property type="term" value="F:ATP binding"/>
    <property type="evidence" value="ECO:0007669"/>
    <property type="project" value="UniProtKB-KW"/>
</dbReference>
<evidence type="ECO:0000313" key="8">
    <source>
        <dbReference type="Proteomes" id="UP000029554"/>
    </source>
</evidence>
<reference evidence="7 8" key="1">
    <citation type="submission" date="2014-09" db="EMBL/GenBank/DDBJ databases">
        <title>Whole Genome Shotgun of Flavobacterium aquatile LMG 4008.</title>
        <authorList>
            <person name="Gale A.N."/>
            <person name="Pipes S.E."/>
            <person name="Newman J.D."/>
        </authorList>
    </citation>
    <scope>NUCLEOTIDE SEQUENCE [LARGE SCALE GENOMIC DNA]</scope>
    <source>
        <strain evidence="7 8">LMG 4008</strain>
    </source>
</reference>
<evidence type="ECO:0000259" key="5">
    <source>
        <dbReference type="PROSITE" id="PS51192"/>
    </source>
</evidence>
<dbReference type="Proteomes" id="UP000029554">
    <property type="component" value="Unassembled WGS sequence"/>
</dbReference>
<dbReference type="SUPFAM" id="SSF52540">
    <property type="entry name" value="P-loop containing nucleoside triphosphate hydrolases"/>
    <property type="match status" value="1"/>
</dbReference>
<dbReference type="InterPro" id="IPR011545">
    <property type="entry name" value="DEAD/DEAH_box_helicase_dom"/>
</dbReference>
<dbReference type="SMART" id="SM00490">
    <property type="entry name" value="HELICc"/>
    <property type="match status" value="1"/>
</dbReference>